<protein>
    <recommendedName>
        <fullName evidence="1">Endonuclease/exonuclease/phosphatase domain-containing protein</fullName>
    </recommendedName>
</protein>
<evidence type="ECO:0000259" key="1">
    <source>
        <dbReference type="Pfam" id="PF03372"/>
    </source>
</evidence>
<gene>
    <name evidence="2" type="ORF">NA2_19151</name>
</gene>
<proteinExistence type="predicted"/>
<accession>K2M561</accession>
<comment type="caution">
    <text evidence="2">The sequence shown here is derived from an EMBL/GenBank/DDBJ whole genome shotgun (WGS) entry which is preliminary data.</text>
</comment>
<dbReference type="InterPro" id="IPR005135">
    <property type="entry name" value="Endo/exonuclease/phosphatase"/>
</dbReference>
<evidence type="ECO:0000313" key="2">
    <source>
        <dbReference type="EMBL" id="EKF17276.1"/>
    </source>
</evidence>
<dbReference type="InterPro" id="IPR036691">
    <property type="entry name" value="Endo/exonu/phosph_ase_sf"/>
</dbReference>
<dbReference type="eggNOG" id="COG3568">
    <property type="taxonomic scope" value="Bacteria"/>
</dbReference>
<sequence>MPYLVQAAPDVLCLQEVVRTPSAQAAWLTYVDGDTRLPQRAHLFDEIRAAFPDHDAFFSPAGGGLLHDDEGNGFASEFGLATLVRKSYPVIGQALDFVHGAFSADGWGPHPRARNAHGVRLFDQRTGTAVAIVQMHGLRDPEGKQDTPARRLQAEALVRLIERLRRTGDRLVVCGDFNVLPSSVTFAALGAHGLSDLVTGRGHVDTRTSHYRKSQRFADYLLVTPEVEVVDFSVVARPEVSDHRALLLDMT</sequence>
<dbReference type="Pfam" id="PF03372">
    <property type="entry name" value="Exo_endo_phos"/>
    <property type="match status" value="1"/>
</dbReference>
<name>K2M561_9HYPH</name>
<feature type="domain" description="Endonuclease/exonuclease/phosphatase" evidence="1">
    <location>
        <begin position="4"/>
        <end position="243"/>
    </location>
</feature>
<dbReference type="Proteomes" id="UP000006786">
    <property type="component" value="Unassembled WGS sequence"/>
</dbReference>
<organism evidence="2 3">
    <name type="scientific">Nitratireductor pacificus pht-3B</name>
    <dbReference type="NCBI Taxonomy" id="391937"/>
    <lineage>
        <taxon>Bacteria</taxon>
        <taxon>Pseudomonadati</taxon>
        <taxon>Pseudomonadota</taxon>
        <taxon>Alphaproteobacteria</taxon>
        <taxon>Hyphomicrobiales</taxon>
        <taxon>Phyllobacteriaceae</taxon>
        <taxon>Nitratireductor</taxon>
    </lineage>
</organism>
<keyword evidence="3" id="KW-1185">Reference proteome</keyword>
<dbReference type="EMBL" id="AMRM01000027">
    <property type="protein sequence ID" value="EKF17276.1"/>
    <property type="molecule type" value="Genomic_DNA"/>
</dbReference>
<dbReference type="AlphaFoldDB" id="K2M561"/>
<dbReference type="STRING" id="391937.NA2_19151"/>
<dbReference type="PATRIC" id="fig|391937.3.peg.3933"/>
<evidence type="ECO:0000313" key="3">
    <source>
        <dbReference type="Proteomes" id="UP000006786"/>
    </source>
</evidence>
<dbReference type="SUPFAM" id="SSF56219">
    <property type="entry name" value="DNase I-like"/>
    <property type="match status" value="1"/>
</dbReference>
<dbReference type="GO" id="GO:0003824">
    <property type="term" value="F:catalytic activity"/>
    <property type="evidence" value="ECO:0007669"/>
    <property type="project" value="InterPro"/>
</dbReference>
<dbReference type="Gene3D" id="3.60.10.10">
    <property type="entry name" value="Endonuclease/exonuclease/phosphatase"/>
    <property type="match status" value="1"/>
</dbReference>
<reference evidence="2 3" key="1">
    <citation type="journal article" date="2012" name="J. Bacteriol.">
        <title>Genome Sequence of Nitratireductor pacificus Type Strain pht-3B.</title>
        <authorList>
            <person name="Lai Q."/>
            <person name="Li G."/>
            <person name="Shao Z."/>
        </authorList>
    </citation>
    <scope>NUCLEOTIDE SEQUENCE [LARGE SCALE GENOMIC DNA]</scope>
    <source>
        <strain evidence="3">pht-3B</strain>
    </source>
</reference>